<name>A0ABW4S880_9RHOB</name>
<evidence type="ECO:0000256" key="1">
    <source>
        <dbReference type="SAM" id="MobiDB-lite"/>
    </source>
</evidence>
<evidence type="ECO:0000313" key="2">
    <source>
        <dbReference type="EMBL" id="MFD1913800.1"/>
    </source>
</evidence>
<sequence>MAAIRGEIRVPCNGRIWVICLDFNALCAFEEVTGRPALEVLAAVEEGAVVRMNDLRQMIHCALLRHQPGATLLDAGDVLQAAPEALAEAMAAAAPPAPDVPPPDGEGPAKKTRARARRA</sequence>
<protein>
    <submittedName>
        <fullName evidence="2">Uncharacterized protein</fullName>
    </submittedName>
</protein>
<organism evidence="2 3">
    <name type="scientific">Halodurantibacterium flavum</name>
    <dbReference type="NCBI Taxonomy" id="1382802"/>
    <lineage>
        <taxon>Bacteria</taxon>
        <taxon>Pseudomonadati</taxon>
        <taxon>Pseudomonadota</taxon>
        <taxon>Alphaproteobacteria</taxon>
        <taxon>Rhodobacterales</taxon>
        <taxon>Paracoccaceae</taxon>
        <taxon>Halodurantibacterium</taxon>
    </lineage>
</organism>
<accession>A0ABW4S880</accession>
<gene>
    <name evidence="2" type="ORF">ACFSGJ_16420</name>
</gene>
<evidence type="ECO:0000313" key="3">
    <source>
        <dbReference type="Proteomes" id="UP001597353"/>
    </source>
</evidence>
<dbReference type="Proteomes" id="UP001597353">
    <property type="component" value="Unassembled WGS sequence"/>
</dbReference>
<dbReference type="EMBL" id="JBHUGH010000013">
    <property type="protein sequence ID" value="MFD1913800.1"/>
    <property type="molecule type" value="Genomic_DNA"/>
</dbReference>
<feature type="compositionally biased region" description="Pro residues" evidence="1">
    <location>
        <begin position="95"/>
        <end position="105"/>
    </location>
</feature>
<dbReference type="RefSeq" id="WP_390264272.1">
    <property type="nucleotide sequence ID" value="NZ_JBHUGH010000013.1"/>
</dbReference>
<proteinExistence type="predicted"/>
<reference evidence="3" key="1">
    <citation type="journal article" date="2019" name="Int. J. Syst. Evol. Microbiol.">
        <title>The Global Catalogue of Microorganisms (GCM) 10K type strain sequencing project: providing services to taxonomists for standard genome sequencing and annotation.</title>
        <authorList>
            <consortium name="The Broad Institute Genomics Platform"/>
            <consortium name="The Broad Institute Genome Sequencing Center for Infectious Disease"/>
            <person name="Wu L."/>
            <person name="Ma J."/>
        </authorList>
    </citation>
    <scope>NUCLEOTIDE SEQUENCE [LARGE SCALE GENOMIC DNA]</scope>
    <source>
        <strain evidence="3">CGMCC 4.7242</strain>
    </source>
</reference>
<keyword evidence="3" id="KW-1185">Reference proteome</keyword>
<feature type="compositionally biased region" description="Basic residues" evidence="1">
    <location>
        <begin position="110"/>
        <end position="119"/>
    </location>
</feature>
<comment type="caution">
    <text evidence="2">The sequence shown here is derived from an EMBL/GenBank/DDBJ whole genome shotgun (WGS) entry which is preliminary data.</text>
</comment>
<feature type="region of interest" description="Disordered" evidence="1">
    <location>
        <begin position="89"/>
        <end position="119"/>
    </location>
</feature>